<dbReference type="PANTHER" id="PTHR43685:SF2">
    <property type="entry name" value="GLYCOSYLTRANSFERASE 2-LIKE DOMAIN-CONTAINING PROTEIN"/>
    <property type="match status" value="1"/>
</dbReference>
<dbReference type="PANTHER" id="PTHR43685">
    <property type="entry name" value="GLYCOSYLTRANSFERASE"/>
    <property type="match status" value="1"/>
</dbReference>
<dbReference type="InterPro" id="IPR001173">
    <property type="entry name" value="Glyco_trans_2-like"/>
</dbReference>
<dbReference type="RefSeq" id="WP_146268754.1">
    <property type="nucleotide sequence ID" value="NZ_VOEI01000001.1"/>
</dbReference>
<dbReference type="Gene3D" id="3.90.550.10">
    <property type="entry name" value="Spore Coat Polysaccharide Biosynthesis Protein SpsA, Chain A"/>
    <property type="match status" value="1"/>
</dbReference>
<evidence type="ECO:0000313" key="2">
    <source>
        <dbReference type="EMBL" id="TWR27940.1"/>
    </source>
</evidence>
<dbReference type="AlphaFoldDB" id="A0A563U9C3"/>
<evidence type="ECO:0000259" key="1">
    <source>
        <dbReference type="Pfam" id="PF00535"/>
    </source>
</evidence>
<evidence type="ECO:0000313" key="3">
    <source>
        <dbReference type="Proteomes" id="UP000318010"/>
    </source>
</evidence>
<dbReference type="CDD" id="cd06433">
    <property type="entry name" value="GT_2_WfgS_like"/>
    <property type="match status" value="1"/>
</dbReference>
<organism evidence="2 3">
    <name type="scientific">Mucilaginibacter achroorhodeus</name>
    <dbReference type="NCBI Taxonomy" id="2599294"/>
    <lineage>
        <taxon>Bacteria</taxon>
        <taxon>Pseudomonadati</taxon>
        <taxon>Bacteroidota</taxon>
        <taxon>Sphingobacteriia</taxon>
        <taxon>Sphingobacteriales</taxon>
        <taxon>Sphingobacteriaceae</taxon>
        <taxon>Mucilaginibacter</taxon>
    </lineage>
</organism>
<dbReference type="Proteomes" id="UP000318010">
    <property type="component" value="Unassembled WGS sequence"/>
</dbReference>
<reference evidence="2 3" key="1">
    <citation type="submission" date="2019-07" db="EMBL/GenBank/DDBJ databases">
        <authorList>
            <person name="Kim J."/>
        </authorList>
    </citation>
    <scope>NUCLEOTIDE SEQUENCE [LARGE SCALE GENOMIC DNA]</scope>
    <source>
        <strain evidence="2 3">MJ1a</strain>
    </source>
</reference>
<accession>A0A563U9C3</accession>
<dbReference type="SUPFAM" id="SSF53448">
    <property type="entry name" value="Nucleotide-diphospho-sugar transferases"/>
    <property type="match status" value="1"/>
</dbReference>
<protein>
    <submittedName>
        <fullName evidence="2">Glycosyltransferase</fullName>
    </submittedName>
</protein>
<proteinExistence type="predicted"/>
<dbReference type="Pfam" id="PF00535">
    <property type="entry name" value="Glycos_transf_2"/>
    <property type="match status" value="1"/>
</dbReference>
<sequence>MEYPKISIITVCYNAVNTIERCIRSVINQNYPNVEYIIIDGGSTDGTVDIISKFYEHIAISVSEKDQGIYDALNKGLKLSSGEIVGALNADDFLSNENILTVVYETFSIHHPYIVYGDLDYLDGTGKIIRKWRSGKYKKGSFNFGWMPPHPTFYCKRELFENLGNYSLAYGSAADYELMTRFIHKHKLAVHYIPVVMVKMMTGGVSNSSMGNRLKALAYDFKAMYKNRIIFPPMALLLKPLRKIKQFF</sequence>
<name>A0A563U9C3_9SPHI</name>
<feature type="domain" description="Glycosyltransferase 2-like" evidence="1">
    <location>
        <begin position="7"/>
        <end position="162"/>
    </location>
</feature>
<dbReference type="InterPro" id="IPR050834">
    <property type="entry name" value="Glycosyltransf_2"/>
</dbReference>
<dbReference type="OrthoDB" id="9788101at2"/>
<keyword evidence="2" id="KW-0808">Transferase</keyword>
<dbReference type="InterPro" id="IPR029044">
    <property type="entry name" value="Nucleotide-diphossugar_trans"/>
</dbReference>
<comment type="caution">
    <text evidence="2">The sequence shown here is derived from an EMBL/GenBank/DDBJ whole genome shotgun (WGS) entry which is preliminary data.</text>
</comment>
<dbReference type="EMBL" id="VOEI01000001">
    <property type="protein sequence ID" value="TWR27940.1"/>
    <property type="molecule type" value="Genomic_DNA"/>
</dbReference>
<keyword evidence="3" id="KW-1185">Reference proteome</keyword>
<gene>
    <name evidence="2" type="ORF">FPZ42_01620</name>
</gene>
<dbReference type="GO" id="GO:0016740">
    <property type="term" value="F:transferase activity"/>
    <property type="evidence" value="ECO:0007669"/>
    <property type="project" value="UniProtKB-KW"/>
</dbReference>